<dbReference type="RefSeq" id="WP_190467542.1">
    <property type="nucleotide sequence ID" value="NZ_JACJSG010000004.1"/>
</dbReference>
<proteinExistence type="predicted"/>
<dbReference type="SUPFAM" id="SSF102405">
    <property type="entry name" value="MCP/YpsA-like"/>
    <property type="match status" value="1"/>
</dbReference>
<dbReference type="PANTHER" id="PTHR38440">
    <property type="entry name" value="UPF0398 PROTEIN YPSA"/>
    <property type="match status" value="1"/>
</dbReference>
<dbReference type="PANTHER" id="PTHR38440:SF1">
    <property type="entry name" value="UPF0398 PROTEIN SPR0331"/>
    <property type="match status" value="1"/>
</dbReference>
<dbReference type="Pfam" id="PF06908">
    <property type="entry name" value="YpsA"/>
    <property type="match status" value="1"/>
</dbReference>
<reference evidence="1 2" key="1">
    <citation type="journal article" date="2020" name="ISME J.">
        <title>Comparative genomics reveals insights into cyanobacterial evolution and habitat adaptation.</title>
        <authorList>
            <person name="Chen M.Y."/>
            <person name="Teng W.K."/>
            <person name="Zhao L."/>
            <person name="Hu C.X."/>
            <person name="Zhou Y.K."/>
            <person name="Han B.P."/>
            <person name="Song L.R."/>
            <person name="Shu W.S."/>
        </authorList>
    </citation>
    <scope>NUCLEOTIDE SEQUENCE [LARGE SCALE GENOMIC DNA]</scope>
    <source>
        <strain evidence="1 2">FACHB-119</strain>
    </source>
</reference>
<sequence>MKAFITGHRVISKSAIAQLDRLIDIAIEHGANHFFNGMAIGTDQEFAEVLIQRKLDWTAVIPCVNQGRFWSLEQKARYEKILLHAPEKITLATDYYPGCMQARNKYMANNSNICLAVYDGRLTGGTAGTVKMAIAKGLPIIQLHPVTLQISTIEPATQLSLL</sequence>
<evidence type="ECO:0000313" key="2">
    <source>
        <dbReference type="Proteomes" id="UP000661112"/>
    </source>
</evidence>
<organism evidence="1 2">
    <name type="scientific">Anabaena azotica FACHB-119</name>
    <dbReference type="NCBI Taxonomy" id="947527"/>
    <lineage>
        <taxon>Bacteria</taxon>
        <taxon>Bacillati</taxon>
        <taxon>Cyanobacteriota</taxon>
        <taxon>Cyanophyceae</taxon>
        <taxon>Nostocales</taxon>
        <taxon>Nostocaceae</taxon>
        <taxon>Anabaena</taxon>
        <taxon>Anabaena azotica</taxon>
    </lineage>
</organism>
<evidence type="ECO:0000313" key="1">
    <source>
        <dbReference type="EMBL" id="MBD2499872.1"/>
    </source>
</evidence>
<comment type="caution">
    <text evidence="1">The sequence shown here is derived from an EMBL/GenBank/DDBJ whole genome shotgun (WGS) entry which is preliminary data.</text>
</comment>
<accession>A0ABR8CYY3</accession>
<dbReference type="InterPro" id="IPR010697">
    <property type="entry name" value="YspA"/>
</dbReference>
<name>A0ABR8CYY3_9NOST</name>
<dbReference type="Proteomes" id="UP000661112">
    <property type="component" value="Unassembled WGS sequence"/>
</dbReference>
<dbReference type="Gene3D" id="3.40.50.450">
    <property type="match status" value="1"/>
</dbReference>
<protein>
    <submittedName>
        <fullName evidence="1">DUF1273 family protein</fullName>
    </submittedName>
</protein>
<dbReference type="EMBL" id="JACJSG010000004">
    <property type="protein sequence ID" value="MBD2499872.1"/>
    <property type="molecule type" value="Genomic_DNA"/>
</dbReference>
<keyword evidence="2" id="KW-1185">Reference proteome</keyword>
<gene>
    <name evidence="1" type="ORF">H6G83_04430</name>
</gene>